<evidence type="ECO:0000313" key="1">
    <source>
        <dbReference type="EMBL" id="KAH8023352.1"/>
    </source>
</evidence>
<reference evidence="1" key="2">
    <citation type="submission" date="2021-09" db="EMBL/GenBank/DDBJ databases">
        <authorList>
            <person name="Jia N."/>
            <person name="Wang J."/>
            <person name="Shi W."/>
            <person name="Du L."/>
            <person name="Sun Y."/>
            <person name="Zhan W."/>
            <person name="Jiang J."/>
            <person name="Wang Q."/>
            <person name="Zhang B."/>
            <person name="Ji P."/>
            <person name="Sakyi L.B."/>
            <person name="Cui X."/>
            <person name="Yuan T."/>
            <person name="Jiang B."/>
            <person name="Yang W."/>
            <person name="Lam T.T.-Y."/>
            <person name="Chang Q."/>
            <person name="Ding S."/>
            <person name="Wang X."/>
            <person name="Zhu J."/>
            <person name="Ruan X."/>
            <person name="Zhao L."/>
            <person name="Wei J."/>
            <person name="Que T."/>
            <person name="Du C."/>
            <person name="Cheng J."/>
            <person name="Dai P."/>
            <person name="Han X."/>
            <person name="Huang E."/>
            <person name="Gao Y."/>
            <person name="Liu J."/>
            <person name="Shao H."/>
            <person name="Ye R."/>
            <person name="Li L."/>
            <person name="Wei W."/>
            <person name="Wang X."/>
            <person name="Wang C."/>
            <person name="Huo Q."/>
            <person name="Li W."/>
            <person name="Guo W."/>
            <person name="Chen H."/>
            <person name="Chen S."/>
            <person name="Zhou L."/>
            <person name="Zhou L."/>
            <person name="Ni X."/>
            <person name="Tian J."/>
            <person name="Zhou Y."/>
            <person name="Sheng Y."/>
            <person name="Liu T."/>
            <person name="Pan Y."/>
            <person name="Xia L."/>
            <person name="Li J."/>
            <person name="Zhao F."/>
            <person name="Cao W."/>
        </authorList>
    </citation>
    <scope>NUCLEOTIDE SEQUENCE</scope>
    <source>
        <strain evidence="1">Rmic-2018</strain>
        <tissue evidence="1">Larvae</tissue>
    </source>
</reference>
<dbReference type="AlphaFoldDB" id="A0A9J6DN67"/>
<keyword evidence="2" id="KW-1185">Reference proteome</keyword>
<evidence type="ECO:0000313" key="2">
    <source>
        <dbReference type="Proteomes" id="UP000821866"/>
    </source>
</evidence>
<sequence>MLWRDLLKALLPDLGIPCRQRQKKAMLTENATASREAQSRVNDLLSFIKVQVEVQEESGLQQPISATSRRPPQRDLLIRQPPLPSAGAFSAELQFPYSHPCVSCAPLPNTPFRISPNGFPLEKIQKRLHEEKLRFRCGKRNHFANDCRSARTLQGR</sequence>
<name>A0A9J6DN67_RHIMP</name>
<comment type="caution">
    <text evidence="1">The sequence shown here is derived from an EMBL/GenBank/DDBJ whole genome shotgun (WGS) entry which is preliminary data.</text>
</comment>
<gene>
    <name evidence="1" type="ORF">HPB51_012244</name>
</gene>
<reference evidence="1" key="1">
    <citation type="journal article" date="2020" name="Cell">
        <title>Large-Scale Comparative Analyses of Tick Genomes Elucidate Their Genetic Diversity and Vector Capacities.</title>
        <authorList>
            <consortium name="Tick Genome and Microbiome Consortium (TIGMIC)"/>
            <person name="Jia N."/>
            <person name="Wang J."/>
            <person name="Shi W."/>
            <person name="Du L."/>
            <person name="Sun Y."/>
            <person name="Zhan W."/>
            <person name="Jiang J.F."/>
            <person name="Wang Q."/>
            <person name="Zhang B."/>
            <person name="Ji P."/>
            <person name="Bell-Sakyi L."/>
            <person name="Cui X.M."/>
            <person name="Yuan T.T."/>
            <person name="Jiang B.G."/>
            <person name="Yang W.F."/>
            <person name="Lam T.T."/>
            <person name="Chang Q.C."/>
            <person name="Ding S.J."/>
            <person name="Wang X.J."/>
            <person name="Zhu J.G."/>
            <person name="Ruan X.D."/>
            <person name="Zhao L."/>
            <person name="Wei J.T."/>
            <person name="Ye R.Z."/>
            <person name="Que T.C."/>
            <person name="Du C.H."/>
            <person name="Zhou Y.H."/>
            <person name="Cheng J.X."/>
            <person name="Dai P.F."/>
            <person name="Guo W.B."/>
            <person name="Han X.H."/>
            <person name="Huang E.J."/>
            <person name="Li L.F."/>
            <person name="Wei W."/>
            <person name="Gao Y.C."/>
            <person name="Liu J.Z."/>
            <person name="Shao H.Z."/>
            <person name="Wang X."/>
            <person name="Wang C.C."/>
            <person name="Yang T.C."/>
            <person name="Huo Q.B."/>
            <person name="Li W."/>
            <person name="Chen H.Y."/>
            <person name="Chen S.E."/>
            <person name="Zhou L.G."/>
            <person name="Ni X.B."/>
            <person name="Tian J.H."/>
            <person name="Sheng Y."/>
            <person name="Liu T."/>
            <person name="Pan Y.S."/>
            <person name="Xia L.Y."/>
            <person name="Li J."/>
            <person name="Zhao F."/>
            <person name="Cao W.C."/>
        </authorList>
    </citation>
    <scope>NUCLEOTIDE SEQUENCE</scope>
    <source>
        <strain evidence="1">Rmic-2018</strain>
    </source>
</reference>
<accession>A0A9J6DN67</accession>
<dbReference type="Proteomes" id="UP000821866">
    <property type="component" value="Chromosome 6"/>
</dbReference>
<protein>
    <submittedName>
        <fullName evidence="1">Uncharacterized protein</fullName>
    </submittedName>
</protein>
<dbReference type="EMBL" id="JABSTU010000008">
    <property type="protein sequence ID" value="KAH8023352.1"/>
    <property type="molecule type" value="Genomic_DNA"/>
</dbReference>
<proteinExistence type="predicted"/>
<organism evidence="1 2">
    <name type="scientific">Rhipicephalus microplus</name>
    <name type="common">Cattle tick</name>
    <name type="synonym">Boophilus microplus</name>
    <dbReference type="NCBI Taxonomy" id="6941"/>
    <lineage>
        <taxon>Eukaryota</taxon>
        <taxon>Metazoa</taxon>
        <taxon>Ecdysozoa</taxon>
        <taxon>Arthropoda</taxon>
        <taxon>Chelicerata</taxon>
        <taxon>Arachnida</taxon>
        <taxon>Acari</taxon>
        <taxon>Parasitiformes</taxon>
        <taxon>Ixodida</taxon>
        <taxon>Ixodoidea</taxon>
        <taxon>Ixodidae</taxon>
        <taxon>Rhipicephalinae</taxon>
        <taxon>Rhipicephalus</taxon>
        <taxon>Boophilus</taxon>
    </lineage>
</organism>